<dbReference type="EMBL" id="CATKSH010000007">
    <property type="protein sequence ID" value="CAI9120714.1"/>
    <property type="molecule type" value="Genomic_DNA"/>
</dbReference>
<dbReference type="PANTHER" id="PTHR43639">
    <property type="entry name" value="OXIDOREDUCTASE, SHORT-CHAIN DEHYDROGENASE/REDUCTASE FAMILY (AFU_ORTHOLOGUE AFUA_5G02870)"/>
    <property type="match status" value="1"/>
</dbReference>
<reference evidence="3" key="1">
    <citation type="submission" date="2023-03" db="EMBL/GenBank/DDBJ databases">
        <authorList>
            <person name="Cleenwerck I."/>
        </authorList>
    </citation>
    <scope>NUCLEOTIDE SEQUENCE</scope>
    <source>
        <strain evidence="3">LMG 32879</strain>
    </source>
</reference>
<evidence type="ECO:0000256" key="2">
    <source>
        <dbReference type="ARBA" id="ARBA00023002"/>
    </source>
</evidence>
<dbReference type="PRINTS" id="PR00080">
    <property type="entry name" value="SDRFAMILY"/>
</dbReference>
<dbReference type="PROSITE" id="PS00061">
    <property type="entry name" value="ADH_SHORT"/>
    <property type="match status" value="1"/>
</dbReference>
<evidence type="ECO:0000313" key="4">
    <source>
        <dbReference type="Proteomes" id="UP001176960"/>
    </source>
</evidence>
<dbReference type="InterPro" id="IPR002347">
    <property type="entry name" value="SDR_fam"/>
</dbReference>
<dbReference type="Gene3D" id="3.40.50.720">
    <property type="entry name" value="NAD(P)-binding Rossmann-like Domain"/>
    <property type="match status" value="1"/>
</dbReference>
<dbReference type="RefSeq" id="WP_289841383.1">
    <property type="nucleotide sequence ID" value="NZ_CATKSH010000007.1"/>
</dbReference>
<comment type="caution">
    <text evidence="3">The sequence shown here is derived from an EMBL/GenBank/DDBJ whole genome shotgun (WGS) entry which is preliminary data.</text>
</comment>
<dbReference type="AlphaFoldDB" id="A0AA35UWD2"/>
<dbReference type="PANTHER" id="PTHR43639:SF1">
    <property type="entry name" value="SHORT-CHAIN DEHYDROGENASE_REDUCTASE FAMILY PROTEIN"/>
    <property type="match status" value="1"/>
</dbReference>
<dbReference type="InterPro" id="IPR020904">
    <property type="entry name" value="Sc_DH/Rdtase_CS"/>
</dbReference>
<dbReference type="GO" id="GO:0047936">
    <property type="term" value="F:glucose 1-dehydrogenase [NAD(P)+] activity"/>
    <property type="evidence" value="ECO:0007669"/>
    <property type="project" value="UniProtKB-EC"/>
</dbReference>
<keyword evidence="2 3" id="KW-0560">Oxidoreductase</keyword>
<dbReference type="InterPro" id="IPR036291">
    <property type="entry name" value="NAD(P)-bd_dom_sf"/>
</dbReference>
<dbReference type="SUPFAM" id="SSF51735">
    <property type="entry name" value="NAD(P)-binding Rossmann-fold domains"/>
    <property type="match status" value="1"/>
</dbReference>
<organism evidence="3 4">
    <name type="scientific">Brytella acorum</name>
    <dbReference type="NCBI Taxonomy" id="2959299"/>
    <lineage>
        <taxon>Bacteria</taxon>
        <taxon>Pseudomonadati</taxon>
        <taxon>Pseudomonadota</taxon>
        <taxon>Alphaproteobacteria</taxon>
        <taxon>Acetobacterales</taxon>
        <taxon>Acetobacteraceae</taxon>
        <taxon>Brytella</taxon>
    </lineage>
</organism>
<comment type="similarity">
    <text evidence="1">Belongs to the short-chain dehydrogenases/reductases (SDR) family.</text>
</comment>
<accession>A0AA35UWD2</accession>
<dbReference type="FunFam" id="3.40.50.720:FF:000084">
    <property type="entry name" value="Short-chain dehydrogenase reductase"/>
    <property type="match status" value="1"/>
</dbReference>
<dbReference type="Proteomes" id="UP001176960">
    <property type="component" value="Unassembled WGS sequence"/>
</dbReference>
<dbReference type="NCBIfam" id="NF005559">
    <property type="entry name" value="PRK07231.1"/>
    <property type="match status" value="1"/>
</dbReference>
<evidence type="ECO:0000256" key="1">
    <source>
        <dbReference type="ARBA" id="ARBA00006484"/>
    </source>
</evidence>
<evidence type="ECO:0000313" key="3">
    <source>
        <dbReference type="EMBL" id="CAI9120714.1"/>
    </source>
</evidence>
<sequence>MNTSSPHRFMGKSVLITGASQGIGAATAQAFAAEGARVAINARREDSLHDLRKTMKRVDAGEHVIAPGDMALAADVDRVMHDSLAALGGLDVLICNAGIQKEVPSEDVVLEDFNHVMAVNVTSVVLCARAALKYWRQHDLRGTILVTSSVHQKIPKPQYLAYSASKGAVGNIVQTLALEYARHGIRVNGVAPGAIVTPMNDAWIHDPKAYKAVSDHIPMGRPGEAREIAEPLLFLASESASYITGQMLYVDGGLTLYADFEKNWSS</sequence>
<name>A0AA35UWD2_9PROT</name>
<proteinExistence type="inferred from homology"/>
<gene>
    <name evidence="3" type="ORF">LMG32879_001552</name>
</gene>
<dbReference type="PRINTS" id="PR00081">
    <property type="entry name" value="GDHRDH"/>
</dbReference>
<protein>
    <submittedName>
        <fullName evidence="3">Glucose 1-dehydrogenase</fullName>
        <ecNumber evidence="3">1.1.1.47</ecNumber>
    </submittedName>
</protein>
<dbReference type="EC" id="1.1.1.47" evidence="3"/>
<dbReference type="Pfam" id="PF13561">
    <property type="entry name" value="adh_short_C2"/>
    <property type="match status" value="1"/>
</dbReference>
<keyword evidence="4" id="KW-1185">Reference proteome</keyword>